<keyword evidence="2" id="KW-1185">Reference proteome</keyword>
<name>R4X328_9BURK</name>
<dbReference type="EMBL" id="AP013059">
    <property type="protein sequence ID" value="BAN25987.1"/>
    <property type="molecule type" value="Genomic_DNA"/>
</dbReference>
<gene>
    <name evidence="1" type="ORF">BRPE64_BCDS13260</name>
</gene>
<evidence type="ECO:0000313" key="2">
    <source>
        <dbReference type="Proteomes" id="UP000013966"/>
    </source>
</evidence>
<evidence type="ECO:0000313" key="1">
    <source>
        <dbReference type="EMBL" id="BAN25987.1"/>
    </source>
</evidence>
<dbReference type="Proteomes" id="UP000013966">
    <property type="component" value="Chromosome 2"/>
</dbReference>
<accession>R4X328</accession>
<reference evidence="1 2" key="1">
    <citation type="journal article" date="2013" name="Genome Announc.">
        <title>Complete Genome Sequence of Burkholderia sp. Strain RPE64, Bacterial Symbiont of the Bean Bug Riptortus pedestris.</title>
        <authorList>
            <person name="Shibata T.F."/>
            <person name="Maeda T."/>
            <person name="Nikoh N."/>
            <person name="Yamaguchi K."/>
            <person name="Oshima K."/>
            <person name="Hattori M."/>
            <person name="Nishiyama T."/>
            <person name="Hasebe M."/>
            <person name="Fukatsu T."/>
            <person name="Kikuchi Y."/>
            <person name="Shigenobu S."/>
        </authorList>
    </citation>
    <scope>NUCLEOTIDE SEQUENCE [LARGE SCALE GENOMIC DNA]</scope>
</reference>
<dbReference type="STRING" id="758793.BRPE64_BCDS13260"/>
<protein>
    <submittedName>
        <fullName evidence="1">Uncharacterized protein</fullName>
    </submittedName>
</protein>
<dbReference type="HOGENOM" id="CLU_2647538_0_0_4"/>
<sequence>MVVGIVDSDASMYVNYVIQTADGKKFCTQMDAKRRGNRHALMQMALESGRLVMVVGGINSYLRAFALGADAHGMVR</sequence>
<dbReference type="PATRIC" id="fig|758793.3.peg.4235"/>
<dbReference type="KEGG" id="buo:BRPE64_BCDS13260"/>
<proteinExistence type="predicted"/>
<reference evidence="1 2" key="2">
    <citation type="journal article" date="2018" name="Int. J. Syst. Evol. Microbiol.">
        <title>Burkholderia insecticola sp. nov., a gut symbiotic bacterium of the bean bug Riptortus pedestris.</title>
        <authorList>
            <person name="Takeshita K."/>
            <person name="Tamaki H."/>
            <person name="Ohbayashi T."/>
            <person name="Meng X.-Y."/>
            <person name="Sone T."/>
            <person name="Mitani Y."/>
            <person name="Peeters C."/>
            <person name="Kikuchi Y."/>
            <person name="Vandamme P."/>
        </authorList>
    </citation>
    <scope>NUCLEOTIDE SEQUENCE [LARGE SCALE GENOMIC DNA]</scope>
    <source>
        <strain evidence="1">RPE64</strain>
    </source>
</reference>
<organism evidence="1 2">
    <name type="scientific">Caballeronia insecticola</name>
    <dbReference type="NCBI Taxonomy" id="758793"/>
    <lineage>
        <taxon>Bacteria</taxon>
        <taxon>Pseudomonadati</taxon>
        <taxon>Pseudomonadota</taxon>
        <taxon>Betaproteobacteria</taxon>
        <taxon>Burkholderiales</taxon>
        <taxon>Burkholderiaceae</taxon>
        <taxon>Caballeronia</taxon>
    </lineage>
</organism>
<dbReference type="AlphaFoldDB" id="R4X328"/>